<sequence>MNFHPRNSSLQSVRNWLLLYPCFKTALWLAFRTPESALFAAVVGWLASFRSTEGRALTVDFDLEDVQGRLVGLGGEPTVRMFTAAKLEALAESLAVVMSAVFWVVVSRGVYWVRLSCPRRCLAILSPVAP</sequence>
<evidence type="ECO:0000313" key="3">
    <source>
        <dbReference type="Proteomes" id="UP000186817"/>
    </source>
</evidence>
<keyword evidence="1" id="KW-0812">Transmembrane</keyword>
<dbReference type="EMBL" id="LSRX01001832">
    <property type="protein sequence ID" value="OLP77161.1"/>
    <property type="molecule type" value="Genomic_DNA"/>
</dbReference>
<dbReference type="AlphaFoldDB" id="A0A1Q9C2M8"/>
<gene>
    <name evidence="2" type="ORF">AK812_SmicGene42815</name>
</gene>
<keyword evidence="1" id="KW-0472">Membrane</keyword>
<keyword evidence="1" id="KW-1133">Transmembrane helix</keyword>
<name>A0A1Q9C2M8_SYMMI</name>
<feature type="transmembrane region" description="Helical" evidence="1">
    <location>
        <begin position="89"/>
        <end position="106"/>
    </location>
</feature>
<proteinExistence type="predicted"/>
<evidence type="ECO:0000256" key="1">
    <source>
        <dbReference type="SAM" id="Phobius"/>
    </source>
</evidence>
<accession>A0A1Q9C2M8</accession>
<protein>
    <submittedName>
        <fullName evidence="2">Uncharacterized protein</fullName>
    </submittedName>
</protein>
<keyword evidence="3" id="KW-1185">Reference proteome</keyword>
<dbReference type="Proteomes" id="UP000186817">
    <property type="component" value="Unassembled WGS sequence"/>
</dbReference>
<organism evidence="2 3">
    <name type="scientific">Symbiodinium microadriaticum</name>
    <name type="common">Dinoflagellate</name>
    <name type="synonym">Zooxanthella microadriatica</name>
    <dbReference type="NCBI Taxonomy" id="2951"/>
    <lineage>
        <taxon>Eukaryota</taxon>
        <taxon>Sar</taxon>
        <taxon>Alveolata</taxon>
        <taxon>Dinophyceae</taxon>
        <taxon>Suessiales</taxon>
        <taxon>Symbiodiniaceae</taxon>
        <taxon>Symbiodinium</taxon>
    </lineage>
</organism>
<reference evidence="2 3" key="1">
    <citation type="submission" date="2016-02" db="EMBL/GenBank/DDBJ databases">
        <title>Genome analysis of coral dinoflagellate symbionts highlights evolutionary adaptations to a symbiotic lifestyle.</title>
        <authorList>
            <person name="Aranda M."/>
            <person name="Li Y."/>
            <person name="Liew Y.J."/>
            <person name="Baumgarten S."/>
            <person name="Simakov O."/>
            <person name="Wilson M."/>
            <person name="Piel J."/>
            <person name="Ashoor H."/>
            <person name="Bougouffa S."/>
            <person name="Bajic V.B."/>
            <person name="Ryu T."/>
            <person name="Ravasi T."/>
            <person name="Bayer T."/>
            <person name="Micklem G."/>
            <person name="Kim H."/>
            <person name="Bhak J."/>
            <person name="Lajeunesse T.C."/>
            <person name="Voolstra C.R."/>
        </authorList>
    </citation>
    <scope>NUCLEOTIDE SEQUENCE [LARGE SCALE GENOMIC DNA]</scope>
    <source>
        <strain evidence="2 3">CCMP2467</strain>
    </source>
</reference>
<comment type="caution">
    <text evidence="2">The sequence shown here is derived from an EMBL/GenBank/DDBJ whole genome shotgun (WGS) entry which is preliminary data.</text>
</comment>
<evidence type="ECO:0000313" key="2">
    <source>
        <dbReference type="EMBL" id="OLP77161.1"/>
    </source>
</evidence>